<dbReference type="AlphaFoldDB" id="A0A814R0H5"/>
<gene>
    <name evidence="1" type="ORF">IZO911_LOCUS24372</name>
</gene>
<evidence type="ECO:0000313" key="2">
    <source>
        <dbReference type="Proteomes" id="UP000663860"/>
    </source>
</evidence>
<dbReference type="Proteomes" id="UP000663860">
    <property type="component" value="Unassembled WGS sequence"/>
</dbReference>
<dbReference type="EMBL" id="CAJNOE010000293">
    <property type="protein sequence ID" value="CAF1125209.1"/>
    <property type="molecule type" value="Genomic_DNA"/>
</dbReference>
<comment type="caution">
    <text evidence="1">The sequence shown here is derived from an EMBL/GenBank/DDBJ whole genome shotgun (WGS) entry which is preliminary data.</text>
</comment>
<sequence length="279" mass="32177">MVPTIAKDYVSRTINTQNQDRVTLLAAFRKSIYYNHTDLLLVNVPIHLLSSKQLFRRYQMQWNKQSSCKLTINSDLTVTSLSRNYFGMNYQLLSYRLNIDRSILNYNYSHSKNCFQLFANERMQCFQQIPYNSDAALSKLGYYDQGRNETSAGVSLFCDALDDLFKGFIRGTGVPQMKTDCPLAIFSMFVASTAIKTAHMLQRFYETNEQDGVFGRVFFTWCPTLTELPPCKTVSFTNTASFSHFTVSVATFFISQFQLRHSPNNSDYIKNISSFWLSK</sequence>
<protein>
    <submittedName>
        <fullName evidence="1">Uncharacterized protein</fullName>
    </submittedName>
</protein>
<reference evidence="1" key="1">
    <citation type="submission" date="2021-02" db="EMBL/GenBank/DDBJ databases">
        <authorList>
            <person name="Nowell W R."/>
        </authorList>
    </citation>
    <scope>NUCLEOTIDE SEQUENCE</scope>
</reference>
<proteinExistence type="predicted"/>
<accession>A0A814R0H5</accession>
<name>A0A814R0H5_9BILA</name>
<evidence type="ECO:0000313" key="1">
    <source>
        <dbReference type="EMBL" id="CAF1125209.1"/>
    </source>
</evidence>
<organism evidence="1 2">
    <name type="scientific">Adineta steineri</name>
    <dbReference type="NCBI Taxonomy" id="433720"/>
    <lineage>
        <taxon>Eukaryota</taxon>
        <taxon>Metazoa</taxon>
        <taxon>Spiralia</taxon>
        <taxon>Gnathifera</taxon>
        <taxon>Rotifera</taxon>
        <taxon>Eurotatoria</taxon>
        <taxon>Bdelloidea</taxon>
        <taxon>Adinetida</taxon>
        <taxon>Adinetidae</taxon>
        <taxon>Adineta</taxon>
    </lineage>
</organism>